<dbReference type="GO" id="GO:0016787">
    <property type="term" value="F:hydrolase activity"/>
    <property type="evidence" value="ECO:0007669"/>
    <property type="project" value="UniProtKB-KW"/>
</dbReference>
<feature type="domain" description="AB hydrolase-1" evidence="2">
    <location>
        <begin position="22"/>
        <end position="250"/>
    </location>
</feature>
<sequence length="268" mass="29927">MPHIEMEDGVEVFVRDVGEGDPIVFLHGWPLNHRMFEYQFNHLLDDGFRCIGIDLRGYGKSDKPYGDYSYDQFADDVKGVLEALDIERTTLAGFSMGGGTATHYMSRHDEAYVDKLALLAAASPVITEKPDFPEGLTESEVNPLIEGARTDRAKMNADFSELLFHTDQSEEMLHWIWHLGMEAAGQATVASAETWRDADLRPDLDDITVPTRVYHGVHDEITPIEITGEVLAEGIENAELVRFQNSGHGVTADETERLNEELADFAGQ</sequence>
<keyword evidence="3" id="KW-0614">Plasmid</keyword>
<dbReference type="KEGG" id="haad:MW046_16765"/>
<evidence type="ECO:0000256" key="1">
    <source>
        <dbReference type="ARBA" id="ARBA00022801"/>
    </source>
</evidence>
<dbReference type="PANTHER" id="PTHR43798">
    <property type="entry name" value="MONOACYLGLYCEROL LIPASE"/>
    <property type="match status" value="1"/>
</dbReference>
<dbReference type="AlphaFoldDB" id="A0A8U0A758"/>
<dbReference type="Gene3D" id="3.40.50.1820">
    <property type="entry name" value="alpha/beta hydrolase"/>
    <property type="match status" value="1"/>
</dbReference>
<evidence type="ECO:0000313" key="3">
    <source>
        <dbReference type="EMBL" id="UPM44686.1"/>
    </source>
</evidence>
<accession>A0A8U0A758</accession>
<dbReference type="SUPFAM" id="SSF53474">
    <property type="entry name" value="alpha/beta-Hydrolases"/>
    <property type="match status" value="1"/>
</dbReference>
<reference evidence="3" key="1">
    <citation type="submission" date="2022-04" db="EMBL/GenBank/DDBJ databases">
        <title>Halocatena sp. nov., isolated from a salt lake.</title>
        <authorList>
            <person name="Cui H.-L."/>
        </authorList>
    </citation>
    <scope>NUCLEOTIDE SEQUENCE</scope>
    <source>
        <strain evidence="3">AD-1</strain>
        <plasmid evidence="3">unnamed2</plasmid>
    </source>
</reference>
<gene>
    <name evidence="3" type="ORF">MW046_16765</name>
</gene>
<geneLocation type="plasmid" evidence="3 4">
    <name>unnamed2</name>
</geneLocation>
<evidence type="ECO:0000259" key="2">
    <source>
        <dbReference type="Pfam" id="PF00561"/>
    </source>
</evidence>
<dbReference type="InterPro" id="IPR029058">
    <property type="entry name" value="AB_hydrolase_fold"/>
</dbReference>
<keyword evidence="1 3" id="KW-0378">Hydrolase</keyword>
<dbReference type="GeneID" id="71929734"/>
<protein>
    <submittedName>
        <fullName evidence="3">Alpha/beta hydrolase</fullName>
    </submittedName>
</protein>
<name>A0A8U0A758_9EURY</name>
<dbReference type="Pfam" id="PF00561">
    <property type="entry name" value="Abhydrolase_1"/>
    <property type="match status" value="1"/>
</dbReference>
<organism evidence="3 4">
    <name type="scientific">Halocatena salina</name>
    <dbReference type="NCBI Taxonomy" id="2934340"/>
    <lineage>
        <taxon>Archaea</taxon>
        <taxon>Methanobacteriati</taxon>
        <taxon>Methanobacteriota</taxon>
        <taxon>Stenosarchaea group</taxon>
        <taxon>Halobacteria</taxon>
        <taxon>Halobacteriales</taxon>
        <taxon>Natronomonadaceae</taxon>
        <taxon>Halocatena</taxon>
    </lineage>
</organism>
<dbReference type="Proteomes" id="UP000831768">
    <property type="component" value="Plasmid unnamed2"/>
</dbReference>
<proteinExistence type="predicted"/>
<dbReference type="PRINTS" id="PR00412">
    <property type="entry name" value="EPOXHYDRLASE"/>
</dbReference>
<dbReference type="InterPro" id="IPR000639">
    <property type="entry name" value="Epox_hydrolase-like"/>
</dbReference>
<keyword evidence="4" id="KW-1185">Reference proteome</keyword>
<dbReference type="EMBL" id="CP096021">
    <property type="protein sequence ID" value="UPM44686.1"/>
    <property type="molecule type" value="Genomic_DNA"/>
</dbReference>
<dbReference type="PANTHER" id="PTHR43798:SF31">
    <property type="entry name" value="AB HYDROLASE SUPERFAMILY PROTEIN YCLE"/>
    <property type="match status" value="1"/>
</dbReference>
<evidence type="ECO:0000313" key="4">
    <source>
        <dbReference type="Proteomes" id="UP000831768"/>
    </source>
</evidence>
<dbReference type="RefSeq" id="WP_247995340.1">
    <property type="nucleotide sequence ID" value="NZ_CP096021.1"/>
</dbReference>
<dbReference type="PRINTS" id="PR00111">
    <property type="entry name" value="ABHYDROLASE"/>
</dbReference>
<dbReference type="GO" id="GO:0016020">
    <property type="term" value="C:membrane"/>
    <property type="evidence" value="ECO:0007669"/>
    <property type="project" value="TreeGrafter"/>
</dbReference>
<dbReference type="InterPro" id="IPR000073">
    <property type="entry name" value="AB_hydrolase_1"/>
</dbReference>
<dbReference type="InterPro" id="IPR050266">
    <property type="entry name" value="AB_hydrolase_sf"/>
</dbReference>